<dbReference type="InterPro" id="IPR011611">
    <property type="entry name" value="PfkB_dom"/>
</dbReference>
<organism evidence="5 6">
    <name type="scientific">Ruegeria conchae</name>
    <dbReference type="NCBI Taxonomy" id="981384"/>
    <lineage>
        <taxon>Bacteria</taxon>
        <taxon>Pseudomonadati</taxon>
        <taxon>Pseudomonadota</taxon>
        <taxon>Alphaproteobacteria</taxon>
        <taxon>Rhodobacterales</taxon>
        <taxon>Roseobacteraceae</taxon>
        <taxon>Ruegeria</taxon>
    </lineage>
</organism>
<dbReference type="GO" id="GO:0042840">
    <property type="term" value="P:D-glucuronate catabolic process"/>
    <property type="evidence" value="ECO:0007669"/>
    <property type="project" value="TreeGrafter"/>
</dbReference>
<gene>
    <name evidence="5" type="ORF">CLV75_2123</name>
</gene>
<dbReference type="InterPro" id="IPR029056">
    <property type="entry name" value="Ribokinase-like"/>
</dbReference>
<dbReference type="EMBL" id="RCCT01000002">
    <property type="protein sequence ID" value="RLK08448.1"/>
    <property type="molecule type" value="Genomic_DNA"/>
</dbReference>
<dbReference type="InterPro" id="IPR002173">
    <property type="entry name" value="Carboh/pur_kinase_PfkB_CS"/>
</dbReference>
<dbReference type="Gene3D" id="3.40.1190.20">
    <property type="match status" value="1"/>
</dbReference>
<evidence type="ECO:0000313" key="6">
    <source>
        <dbReference type="Proteomes" id="UP000271700"/>
    </source>
</evidence>
<comment type="caution">
    <text evidence="5">The sequence shown here is derived from an EMBL/GenBank/DDBJ whole genome shotgun (WGS) entry which is preliminary data.</text>
</comment>
<dbReference type="RefSeq" id="WP_010442683.1">
    <property type="nucleotide sequence ID" value="NZ_AEYW01000018.1"/>
</dbReference>
<name>A0A497ZMD7_9RHOB</name>
<protein>
    <submittedName>
        <fullName evidence="5">2-dehydro-3-deoxygluconokinase</fullName>
    </submittedName>
</protein>
<dbReference type="CDD" id="cd01166">
    <property type="entry name" value="KdgK"/>
    <property type="match status" value="1"/>
</dbReference>
<evidence type="ECO:0000256" key="1">
    <source>
        <dbReference type="ARBA" id="ARBA00010688"/>
    </source>
</evidence>
<keyword evidence="2" id="KW-0808">Transferase</keyword>
<evidence type="ECO:0000313" key="5">
    <source>
        <dbReference type="EMBL" id="RLK08448.1"/>
    </source>
</evidence>
<dbReference type="GO" id="GO:0005829">
    <property type="term" value="C:cytosol"/>
    <property type="evidence" value="ECO:0007669"/>
    <property type="project" value="TreeGrafter"/>
</dbReference>
<dbReference type="Pfam" id="PF00294">
    <property type="entry name" value="PfkB"/>
    <property type="match status" value="1"/>
</dbReference>
<dbReference type="PANTHER" id="PTHR43085">
    <property type="entry name" value="HEXOKINASE FAMILY MEMBER"/>
    <property type="match status" value="1"/>
</dbReference>
<dbReference type="STRING" id="981384.GCA_000192475_01049"/>
<keyword evidence="3 5" id="KW-0418">Kinase</keyword>
<dbReference type="GO" id="GO:0006974">
    <property type="term" value="P:DNA damage response"/>
    <property type="evidence" value="ECO:0007669"/>
    <property type="project" value="TreeGrafter"/>
</dbReference>
<dbReference type="SUPFAM" id="SSF53613">
    <property type="entry name" value="Ribokinase-like"/>
    <property type="match status" value="1"/>
</dbReference>
<sequence length="306" mass="33800">MKSLKVACIGEVMMELVATTIPGTARIGVAGDVLNTAIYLRRTLPAKHSVSLVSLLGSDHFSDEISRFVQAEGIGINDLGRIEGRLPGVYTIATDPSGERSFQYWRHQSVARLLFQQNERHPFQSLEKYDVVYASAITLAILDEKIRHAFLNWLPTYRSMGGKFVFDSNYRRSLWPSKSVALTAVEAAWRQCDIALPSLDDELTLFDEISEHQVVKRFQTYGIENGALKRGHRGPLCLKGPQPDKQFQAVDKVVDTTAAGDGFNGGFLGRFLQTGDTSVAMKYGHSLASQIVMHSGAIIPKESQPA</sequence>
<evidence type="ECO:0000256" key="3">
    <source>
        <dbReference type="ARBA" id="ARBA00022777"/>
    </source>
</evidence>
<dbReference type="GO" id="GO:0008673">
    <property type="term" value="F:2-dehydro-3-deoxygluconokinase activity"/>
    <property type="evidence" value="ECO:0007669"/>
    <property type="project" value="TreeGrafter"/>
</dbReference>
<feature type="domain" description="Carbohydrate kinase PfkB" evidence="4">
    <location>
        <begin position="5"/>
        <end position="302"/>
    </location>
</feature>
<comment type="similarity">
    <text evidence="1">Belongs to the carbohydrate kinase PfkB family.</text>
</comment>
<proteinExistence type="inferred from homology"/>
<dbReference type="AlphaFoldDB" id="A0A497ZMD7"/>
<dbReference type="Proteomes" id="UP000271700">
    <property type="component" value="Unassembled WGS sequence"/>
</dbReference>
<evidence type="ECO:0000256" key="2">
    <source>
        <dbReference type="ARBA" id="ARBA00022679"/>
    </source>
</evidence>
<dbReference type="OrthoDB" id="9776822at2"/>
<dbReference type="InterPro" id="IPR050306">
    <property type="entry name" value="PfkB_Carbo_kinase"/>
</dbReference>
<evidence type="ECO:0000259" key="4">
    <source>
        <dbReference type="Pfam" id="PF00294"/>
    </source>
</evidence>
<accession>A0A497ZMD7</accession>
<dbReference type="PROSITE" id="PS00584">
    <property type="entry name" value="PFKB_KINASES_2"/>
    <property type="match status" value="1"/>
</dbReference>
<keyword evidence="6" id="KW-1185">Reference proteome</keyword>
<dbReference type="PANTHER" id="PTHR43085:SF15">
    <property type="entry name" value="2-DEHYDRO-3-DEOXYGLUCONOKINASE"/>
    <property type="match status" value="1"/>
</dbReference>
<reference evidence="5 6" key="1">
    <citation type="submission" date="2018-10" db="EMBL/GenBank/DDBJ databases">
        <title>Genomic Encyclopedia of Archaeal and Bacterial Type Strains, Phase II (KMG-II): from individual species to whole genera.</title>
        <authorList>
            <person name="Goeker M."/>
        </authorList>
    </citation>
    <scope>NUCLEOTIDE SEQUENCE [LARGE SCALE GENOMIC DNA]</scope>
    <source>
        <strain evidence="5 6">DSM 29317</strain>
    </source>
</reference>
<dbReference type="GO" id="GO:0019698">
    <property type="term" value="P:D-galacturonate catabolic process"/>
    <property type="evidence" value="ECO:0007669"/>
    <property type="project" value="TreeGrafter"/>
</dbReference>